<evidence type="ECO:0000313" key="2">
    <source>
        <dbReference type="Proteomes" id="UP000596742"/>
    </source>
</evidence>
<organism evidence="1 2">
    <name type="scientific">Mytilus galloprovincialis</name>
    <name type="common">Mediterranean mussel</name>
    <dbReference type="NCBI Taxonomy" id="29158"/>
    <lineage>
        <taxon>Eukaryota</taxon>
        <taxon>Metazoa</taxon>
        <taxon>Spiralia</taxon>
        <taxon>Lophotrochozoa</taxon>
        <taxon>Mollusca</taxon>
        <taxon>Bivalvia</taxon>
        <taxon>Autobranchia</taxon>
        <taxon>Pteriomorphia</taxon>
        <taxon>Mytilida</taxon>
        <taxon>Mytiloidea</taxon>
        <taxon>Mytilidae</taxon>
        <taxon>Mytilinae</taxon>
        <taxon>Mytilus</taxon>
    </lineage>
</organism>
<comment type="caution">
    <text evidence="1">The sequence shown here is derived from an EMBL/GenBank/DDBJ whole genome shotgun (WGS) entry which is preliminary data.</text>
</comment>
<keyword evidence="2" id="KW-1185">Reference proteome</keyword>
<dbReference type="OrthoDB" id="5982322at2759"/>
<dbReference type="Proteomes" id="UP000596742">
    <property type="component" value="Unassembled WGS sequence"/>
</dbReference>
<evidence type="ECO:0000313" key="1">
    <source>
        <dbReference type="EMBL" id="VDH91206.1"/>
    </source>
</evidence>
<dbReference type="AlphaFoldDB" id="A0A8B6BI90"/>
<reference evidence="1" key="1">
    <citation type="submission" date="2018-11" db="EMBL/GenBank/DDBJ databases">
        <authorList>
            <person name="Alioto T."/>
            <person name="Alioto T."/>
        </authorList>
    </citation>
    <scope>NUCLEOTIDE SEQUENCE</scope>
</reference>
<gene>
    <name evidence="1" type="ORF">MGAL_10B047760</name>
</gene>
<sequence length="153" mass="16925">MSCKFKDSKYAGVGCDGKNFLLASLKSDDADLLLSEIGLLNTYKTEEYAICGEHLKNIKEENRLSWVRRKCCIPSSISAHKSVAKGDRKITKDVMHNILTTTGLVVPIGAPICTNCRKELSVKPVETICHESYAMQLGGCFSHRPWMDSVVAD</sequence>
<proteinExistence type="predicted"/>
<protein>
    <submittedName>
        <fullName evidence="1">Uncharacterized protein</fullName>
    </submittedName>
</protein>
<name>A0A8B6BI90_MYTGA</name>
<accession>A0A8B6BI90</accession>
<dbReference type="EMBL" id="UYJE01000216">
    <property type="protein sequence ID" value="VDH91206.1"/>
    <property type="molecule type" value="Genomic_DNA"/>
</dbReference>